<dbReference type="AlphaFoldDB" id="A0A2X4TAF4"/>
<proteinExistence type="predicted"/>
<evidence type="ECO:0000313" key="2">
    <source>
        <dbReference type="EMBL" id="SQI24043.1"/>
    </source>
</evidence>
<name>A0A2X4TAF4_SALER</name>
<sequence length="101" mass="11122">MINGIRKNKYCIANALGAIEVIRDICLDDLVANVLAVPGVRGKAGDSEFVLTREVFPRTDSKCQHFVCGQRPLRQLDQTSDFHTVNQRQGGDTTSVRTGFA</sequence>
<organism evidence="2 3">
    <name type="scientific">Salmonella enterica subsp. arizonae</name>
    <dbReference type="NCBI Taxonomy" id="59203"/>
    <lineage>
        <taxon>Bacteria</taxon>
        <taxon>Pseudomonadati</taxon>
        <taxon>Pseudomonadota</taxon>
        <taxon>Gammaproteobacteria</taxon>
        <taxon>Enterobacterales</taxon>
        <taxon>Enterobacteriaceae</taxon>
        <taxon>Salmonella</taxon>
    </lineage>
</organism>
<gene>
    <name evidence="2" type="ORF">NCTC7307_02640</name>
</gene>
<keyword evidence="3" id="KW-1185">Reference proteome</keyword>
<evidence type="ECO:0000313" key="3">
    <source>
        <dbReference type="Proteomes" id="UP000248731"/>
    </source>
</evidence>
<accession>A0A2X4TAF4</accession>
<feature type="region of interest" description="Disordered" evidence="1">
    <location>
        <begin position="79"/>
        <end position="101"/>
    </location>
</feature>
<protein>
    <submittedName>
        <fullName evidence="2">Uncharacterized protein</fullName>
    </submittedName>
</protein>
<evidence type="ECO:0000256" key="1">
    <source>
        <dbReference type="SAM" id="MobiDB-lite"/>
    </source>
</evidence>
<dbReference type="EMBL" id="LS483466">
    <property type="protein sequence ID" value="SQI24043.1"/>
    <property type="molecule type" value="Genomic_DNA"/>
</dbReference>
<reference evidence="2 3" key="1">
    <citation type="submission" date="2018-06" db="EMBL/GenBank/DDBJ databases">
        <authorList>
            <consortium name="Pathogen Informatics"/>
            <person name="Doyle S."/>
        </authorList>
    </citation>
    <scope>NUCLEOTIDE SEQUENCE [LARGE SCALE GENOMIC DNA]</scope>
    <source>
        <strain evidence="2 3">NCTC7307</strain>
    </source>
</reference>
<dbReference type="Proteomes" id="UP000248731">
    <property type="component" value="Chromosome 1"/>
</dbReference>